<gene>
    <name evidence="6" type="ORF">GA0074696_1467</name>
</gene>
<dbReference type="GO" id="GO:0008726">
    <property type="term" value="F:alkanesulfonate monooxygenase activity"/>
    <property type="evidence" value="ECO:0007669"/>
    <property type="project" value="TreeGrafter"/>
</dbReference>
<dbReference type="InterPro" id="IPR050172">
    <property type="entry name" value="SsuD_RutA_monooxygenase"/>
</dbReference>
<keyword evidence="4 6" id="KW-0503">Monooxygenase</keyword>
<dbReference type="RefSeq" id="WP_088960387.1">
    <property type="nucleotide sequence ID" value="NZ_LT607410.1"/>
</dbReference>
<evidence type="ECO:0000256" key="1">
    <source>
        <dbReference type="ARBA" id="ARBA00022630"/>
    </source>
</evidence>
<dbReference type="AlphaFoldDB" id="A0A1C4VXW0"/>
<name>A0A1C4VXW0_9ACTN</name>
<dbReference type="SUPFAM" id="SSF51679">
    <property type="entry name" value="Bacterial luciferase-like"/>
    <property type="match status" value="1"/>
</dbReference>
<evidence type="ECO:0000313" key="6">
    <source>
        <dbReference type="EMBL" id="SCE88788.1"/>
    </source>
</evidence>
<protein>
    <submittedName>
        <fullName evidence="6">Luciferase-like monooxygenase</fullName>
    </submittedName>
</protein>
<dbReference type="InterPro" id="IPR011251">
    <property type="entry name" value="Luciferase-like_dom"/>
</dbReference>
<dbReference type="PANTHER" id="PTHR42847:SF4">
    <property type="entry name" value="ALKANESULFONATE MONOOXYGENASE-RELATED"/>
    <property type="match status" value="1"/>
</dbReference>
<evidence type="ECO:0000256" key="2">
    <source>
        <dbReference type="ARBA" id="ARBA00022643"/>
    </source>
</evidence>
<dbReference type="GO" id="GO:0046306">
    <property type="term" value="P:alkanesulfonate catabolic process"/>
    <property type="evidence" value="ECO:0007669"/>
    <property type="project" value="TreeGrafter"/>
</dbReference>
<evidence type="ECO:0000256" key="4">
    <source>
        <dbReference type="ARBA" id="ARBA00023033"/>
    </source>
</evidence>
<dbReference type="PANTHER" id="PTHR42847">
    <property type="entry name" value="ALKANESULFONATE MONOOXYGENASE"/>
    <property type="match status" value="1"/>
</dbReference>
<keyword evidence="1" id="KW-0285">Flavoprotein</keyword>
<dbReference type="EMBL" id="LT607410">
    <property type="protein sequence ID" value="SCE88788.1"/>
    <property type="molecule type" value="Genomic_DNA"/>
</dbReference>
<evidence type="ECO:0000256" key="3">
    <source>
        <dbReference type="ARBA" id="ARBA00023002"/>
    </source>
</evidence>
<proteinExistence type="predicted"/>
<organism evidence="6 7">
    <name type="scientific">Micromonospora purpureochromogenes</name>
    <dbReference type="NCBI Taxonomy" id="47872"/>
    <lineage>
        <taxon>Bacteria</taxon>
        <taxon>Bacillati</taxon>
        <taxon>Actinomycetota</taxon>
        <taxon>Actinomycetes</taxon>
        <taxon>Micromonosporales</taxon>
        <taxon>Micromonosporaceae</taxon>
        <taxon>Micromonospora</taxon>
    </lineage>
</organism>
<sequence>MTDYGHPITFGLSLDPSAHELDATRQLAQAADDGGLDYLAVQDHPYQPGHLDTWTMISHLAARTSRINFLTDVADLQLRPPTMLAKAGASLGVLTGGRIVLGVGGGASADAVAAMGGTRRTGGDTVAYTTEALQIMRRALAGDVVRFAGAHLAVEGYRGGPVPPAPVPLWLGGQRPRMLTVAGRHSDGWISPLNIYVPPEEVPSRQQIIDEAARAAGRDPAVVRRIYNVIGTIGGSGGPGGTGLVGDAQLWVDTLTRWAVDLGFDTFIFWPTASPRSQLRAFTERVVPAVREQVREFRGQR</sequence>
<dbReference type="Proteomes" id="UP000198228">
    <property type="component" value="Chromosome I"/>
</dbReference>
<feature type="domain" description="Luciferase-like" evidence="5">
    <location>
        <begin position="10"/>
        <end position="228"/>
    </location>
</feature>
<dbReference type="InterPro" id="IPR036661">
    <property type="entry name" value="Luciferase-like_sf"/>
</dbReference>
<dbReference type="Pfam" id="PF00296">
    <property type="entry name" value="Bac_luciferase"/>
    <property type="match status" value="1"/>
</dbReference>
<evidence type="ECO:0000259" key="5">
    <source>
        <dbReference type="Pfam" id="PF00296"/>
    </source>
</evidence>
<dbReference type="Gene3D" id="3.20.20.30">
    <property type="entry name" value="Luciferase-like domain"/>
    <property type="match status" value="1"/>
</dbReference>
<reference evidence="6 7" key="1">
    <citation type="submission" date="2016-06" db="EMBL/GenBank/DDBJ databases">
        <authorList>
            <person name="Kjaerup R.B."/>
            <person name="Dalgaard T.S."/>
            <person name="Juul-Madsen H.R."/>
        </authorList>
    </citation>
    <scope>NUCLEOTIDE SEQUENCE [LARGE SCALE GENOMIC DNA]</scope>
    <source>
        <strain evidence="6 7">DSM 43821</strain>
    </source>
</reference>
<keyword evidence="3" id="KW-0560">Oxidoreductase</keyword>
<evidence type="ECO:0000313" key="7">
    <source>
        <dbReference type="Proteomes" id="UP000198228"/>
    </source>
</evidence>
<keyword evidence="2" id="KW-0288">FMN</keyword>
<accession>A0A1C4VXW0</accession>